<dbReference type="EMBL" id="CAJNOG010000146">
    <property type="protein sequence ID" value="CAF1008108.1"/>
    <property type="molecule type" value="Genomic_DNA"/>
</dbReference>
<organism evidence="14 15">
    <name type="scientific">Adineta steineri</name>
    <dbReference type="NCBI Taxonomy" id="433720"/>
    <lineage>
        <taxon>Eukaryota</taxon>
        <taxon>Metazoa</taxon>
        <taxon>Spiralia</taxon>
        <taxon>Gnathifera</taxon>
        <taxon>Rotifera</taxon>
        <taxon>Eurotatoria</taxon>
        <taxon>Bdelloidea</taxon>
        <taxon>Adinetida</taxon>
        <taxon>Adinetidae</taxon>
        <taxon>Adineta</taxon>
    </lineage>
</organism>
<evidence type="ECO:0000256" key="11">
    <source>
        <dbReference type="RuleBase" id="RU362091"/>
    </source>
</evidence>
<sequence length="683" mass="76762">MPSKDMRFDVVDYIIFALLLLFSAAIGLFYGFIDKRRKKKKGDGENGAIEQSTNTAKDYLLAGKSMGVFPTAMSLLASFMSAITILGTPAEIYIYGTQYWIICISYIFTVYLTATLFMPMFVKLEVTSISYIFTVYLTATLFMPMFVKLEVTSAYEYLEKRFDRNVRLVASVIFSVQMIVYMALVLYAPALALSQVTGLNVWISVISIGVICTMYTTVGGMKAVMWTDVFQTIIMFVGLLASVIQGIIDAGGSRAVWQRALDGGRVEFFNFDPDPTTRHTVWSILFGATFTWLAIYGFNQTQVQRYLCVPTVRHAKLALLFNLIGLVFILSLCCGVGLVIFAKYHLCDPLKLGLIKQSDQLYPLFVMETLRRFKGLPGIFLACVFSGALSTLSSGLNSLAAVVLADVIKFFYRKPLTDKQDLLYSKLLSLVFGVVCILVTYLVSLLGNLLQATLSLFGVLSGPISAIFMIGFFLPWINSAGALIGLIVSVIIQIWIFVGSQVLRSEMRSFRLPTRIDGCTNIRENVTMLVNTTITSPIWYQTQTTSLCRTLIKKSPLVPFYGMSYFWYTMFSIFTALIVSVVVSFFTGFRKPESMDPKFIIPVFDILFPFLPERILSKLRFGVRYGQNSIQTDVKDKVQEQSSSSMQSSRHRMNTINESHSNPTYLHDEKQIGEAEWIVRTKL</sequence>
<dbReference type="PANTHER" id="PTHR42985">
    <property type="entry name" value="SODIUM-COUPLED MONOCARBOXYLATE TRANSPORTER"/>
    <property type="match status" value="1"/>
</dbReference>
<evidence type="ECO:0000256" key="7">
    <source>
        <dbReference type="ARBA" id="ARBA00023053"/>
    </source>
</evidence>
<keyword evidence="4" id="KW-1003">Cell membrane</keyword>
<feature type="transmembrane region" description="Helical" evidence="13">
    <location>
        <begin position="128"/>
        <end position="147"/>
    </location>
</feature>
<comment type="caution">
    <text evidence="14">The sequence shown here is derived from an EMBL/GenBank/DDBJ whole genome shotgun (WGS) entry which is preliminary data.</text>
</comment>
<feature type="compositionally biased region" description="Polar residues" evidence="12">
    <location>
        <begin position="654"/>
        <end position="664"/>
    </location>
</feature>
<evidence type="ECO:0000313" key="14">
    <source>
        <dbReference type="EMBL" id="CAF1008108.1"/>
    </source>
</evidence>
<keyword evidence="9 13" id="KW-0472">Membrane</keyword>
<evidence type="ECO:0000256" key="6">
    <source>
        <dbReference type="ARBA" id="ARBA00022989"/>
    </source>
</evidence>
<dbReference type="Pfam" id="PF00474">
    <property type="entry name" value="SSF"/>
    <property type="match status" value="1"/>
</dbReference>
<feature type="transmembrane region" description="Helical" evidence="13">
    <location>
        <begin position="379"/>
        <end position="407"/>
    </location>
</feature>
<keyword evidence="10" id="KW-0739">Sodium transport</keyword>
<evidence type="ECO:0000256" key="1">
    <source>
        <dbReference type="ARBA" id="ARBA00004651"/>
    </source>
</evidence>
<comment type="subcellular location">
    <subcellularLocation>
        <location evidence="1">Cell membrane</location>
        <topology evidence="1">Multi-pass membrane protein</topology>
    </subcellularLocation>
</comment>
<name>A0A814HD09_9BILA</name>
<evidence type="ECO:0000313" key="15">
    <source>
        <dbReference type="Proteomes" id="UP000663845"/>
    </source>
</evidence>
<feature type="transmembrane region" description="Helical" evidence="13">
    <location>
        <begin position="280"/>
        <end position="298"/>
    </location>
</feature>
<dbReference type="Gene3D" id="1.20.1730.10">
    <property type="entry name" value="Sodium/glucose cotransporter"/>
    <property type="match status" value="2"/>
</dbReference>
<reference evidence="14" key="1">
    <citation type="submission" date="2021-02" db="EMBL/GenBank/DDBJ databases">
        <authorList>
            <person name="Nowell W R."/>
        </authorList>
    </citation>
    <scope>NUCLEOTIDE SEQUENCE</scope>
</reference>
<evidence type="ECO:0000256" key="12">
    <source>
        <dbReference type="SAM" id="MobiDB-lite"/>
    </source>
</evidence>
<feature type="transmembrane region" description="Helical" evidence="13">
    <location>
        <begin position="12"/>
        <end position="33"/>
    </location>
</feature>
<evidence type="ECO:0000256" key="4">
    <source>
        <dbReference type="ARBA" id="ARBA00022475"/>
    </source>
</evidence>
<evidence type="ECO:0008006" key="16">
    <source>
        <dbReference type="Google" id="ProtNLM"/>
    </source>
</evidence>
<evidence type="ECO:0000256" key="8">
    <source>
        <dbReference type="ARBA" id="ARBA00023065"/>
    </source>
</evidence>
<dbReference type="CDD" id="cd11492">
    <property type="entry name" value="SLC5sbd_NIS-SMVT"/>
    <property type="match status" value="1"/>
</dbReference>
<evidence type="ECO:0000256" key="2">
    <source>
        <dbReference type="ARBA" id="ARBA00006434"/>
    </source>
</evidence>
<dbReference type="Proteomes" id="UP000663845">
    <property type="component" value="Unassembled WGS sequence"/>
</dbReference>
<keyword evidence="7" id="KW-0915">Sodium</keyword>
<evidence type="ECO:0000256" key="10">
    <source>
        <dbReference type="ARBA" id="ARBA00023201"/>
    </source>
</evidence>
<dbReference type="NCBIfam" id="TIGR00813">
    <property type="entry name" value="sss"/>
    <property type="match status" value="1"/>
</dbReference>
<evidence type="ECO:0000256" key="9">
    <source>
        <dbReference type="ARBA" id="ARBA00023136"/>
    </source>
</evidence>
<feature type="transmembrane region" description="Helical" evidence="13">
    <location>
        <begin position="481"/>
        <end position="503"/>
    </location>
</feature>
<feature type="transmembrane region" description="Helical" evidence="13">
    <location>
        <begin position="427"/>
        <end position="446"/>
    </location>
</feature>
<keyword evidence="3" id="KW-0813">Transport</keyword>
<feature type="transmembrane region" description="Helical" evidence="13">
    <location>
        <begin position="229"/>
        <end position="248"/>
    </location>
</feature>
<feature type="transmembrane region" description="Helical" evidence="13">
    <location>
        <begin position="99"/>
        <end position="122"/>
    </location>
</feature>
<feature type="transmembrane region" description="Helical" evidence="13">
    <location>
        <begin position="168"/>
        <end position="187"/>
    </location>
</feature>
<feature type="transmembrane region" description="Helical" evidence="13">
    <location>
        <begin position="452"/>
        <end position="474"/>
    </location>
</feature>
<evidence type="ECO:0000256" key="5">
    <source>
        <dbReference type="ARBA" id="ARBA00022692"/>
    </source>
</evidence>
<dbReference type="InterPro" id="IPR001734">
    <property type="entry name" value="Na/solute_symporter"/>
</dbReference>
<gene>
    <name evidence="14" type="ORF">JYZ213_LOCUS16374</name>
</gene>
<keyword evidence="5 13" id="KW-0812">Transmembrane</keyword>
<accession>A0A814HD09</accession>
<dbReference type="AlphaFoldDB" id="A0A814HD09"/>
<dbReference type="PANTHER" id="PTHR42985:SF40">
    <property type="entry name" value="LD47995P-RELATED"/>
    <property type="match status" value="1"/>
</dbReference>
<dbReference type="GO" id="GO:0005886">
    <property type="term" value="C:plasma membrane"/>
    <property type="evidence" value="ECO:0007669"/>
    <property type="project" value="UniProtKB-SubCell"/>
</dbReference>
<protein>
    <recommendedName>
        <fullName evidence="16">Sodium-coupled monocarboxylate transporter 1</fullName>
    </recommendedName>
</protein>
<dbReference type="GO" id="GO:0006814">
    <property type="term" value="P:sodium ion transport"/>
    <property type="evidence" value="ECO:0007669"/>
    <property type="project" value="UniProtKB-KW"/>
</dbReference>
<keyword evidence="6 13" id="KW-1133">Transmembrane helix</keyword>
<dbReference type="InterPro" id="IPR038377">
    <property type="entry name" value="Na/Glc_symporter_sf"/>
</dbReference>
<dbReference type="GO" id="GO:0015293">
    <property type="term" value="F:symporter activity"/>
    <property type="evidence" value="ECO:0007669"/>
    <property type="project" value="TreeGrafter"/>
</dbReference>
<dbReference type="PROSITE" id="PS50283">
    <property type="entry name" value="NA_SOLUT_SYMP_3"/>
    <property type="match status" value="1"/>
</dbReference>
<feature type="transmembrane region" description="Helical" evidence="13">
    <location>
        <begin position="319"/>
        <end position="342"/>
    </location>
</feature>
<keyword evidence="8" id="KW-0406">Ion transport</keyword>
<evidence type="ECO:0000256" key="3">
    <source>
        <dbReference type="ARBA" id="ARBA00022448"/>
    </source>
</evidence>
<dbReference type="InterPro" id="IPR051163">
    <property type="entry name" value="Sodium:Solute_Symporter_SSF"/>
</dbReference>
<proteinExistence type="inferred from homology"/>
<evidence type="ECO:0000256" key="13">
    <source>
        <dbReference type="SAM" id="Phobius"/>
    </source>
</evidence>
<feature type="transmembrane region" description="Helical" evidence="13">
    <location>
        <begin position="199"/>
        <end position="217"/>
    </location>
</feature>
<feature type="transmembrane region" description="Helical" evidence="13">
    <location>
        <begin position="565"/>
        <end position="589"/>
    </location>
</feature>
<comment type="similarity">
    <text evidence="2 11">Belongs to the sodium:solute symporter (SSF) (TC 2.A.21) family.</text>
</comment>
<feature type="region of interest" description="Disordered" evidence="12">
    <location>
        <begin position="636"/>
        <end position="664"/>
    </location>
</feature>